<sequence>MKKKIFIVFIILSVLLTAEGIRKMWLIDSRYGLDIGLRGDTLKVITWVDPQTNIEYLIFEDKGHKSLGISVVPRLNADGTLRIVK</sequence>
<protein>
    <submittedName>
        <fullName evidence="1">Uncharacterized protein</fullName>
    </submittedName>
</protein>
<gene>
    <name evidence="1" type="ordered locus">Sterm_0797</name>
</gene>
<accession>D1AQY1</accession>
<dbReference type="AlphaFoldDB" id="D1AQY1"/>
<reference evidence="1 2" key="2">
    <citation type="journal article" date="2010" name="Stand. Genomic Sci.">
        <title>Complete genome sequence of Sebaldella termitidis type strain (NCTC 11300).</title>
        <authorList>
            <person name="Harmon-Smith M."/>
            <person name="Celia L."/>
            <person name="Chertkov O."/>
            <person name="Lapidus A."/>
            <person name="Copeland A."/>
            <person name="Glavina Del Rio T."/>
            <person name="Nolan M."/>
            <person name="Lucas S."/>
            <person name="Tice H."/>
            <person name="Cheng J.F."/>
            <person name="Han C."/>
            <person name="Detter J.C."/>
            <person name="Bruce D."/>
            <person name="Goodwin L."/>
            <person name="Pitluck S."/>
            <person name="Pati A."/>
            <person name="Liolios K."/>
            <person name="Ivanova N."/>
            <person name="Mavromatis K."/>
            <person name="Mikhailova N."/>
            <person name="Chen A."/>
            <person name="Palaniappan K."/>
            <person name="Land M."/>
            <person name="Hauser L."/>
            <person name="Chang Y.J."/>
            <person name="Jeffries C.D."/>
            <person name="Brettin T."/>
            <person name="Goker M."/>
            <person name="Beck B."/>
            <person name="Bristow J."/>
            <person name="Eisen J.A."/>
            <person name="Markowitz V."/>
            <person name="Hugenholtz P."/>
            <person name="Kyrpides N.C."/>
            <person name="Klenk H.P."/>
            <person name="Chen F."/>
        </authorList>
    </citation>
    <scope>NUCLEOTIDE SEQUENCE [LARGE SCALE GENOMIC DNA]</scope>
    <source>
        <strain evidence="2">ATCC 33386 / NCTC 11300</strain>
    </source>
</reference>
<proteinExistence type="predicted"/>
<organism evidence="1 2">
    <name type="scientific">Sebaldella termitidis (strain ATCC 33386 / NCTC 11300)</name>
    <dbReference type="NCBI Taxonomy" id="526218"/>
    <lineage>
        <taxon>Bacteria</taxon>
        <taxon>Fusobacteriati</taxon>
        <taxon>Fusobacteriota</taxon>
        <taxon>Fusobacteriia</taxon>
        <taxon>Fusobacteriales</taxon>
        <taxon>Leptotrichiaceae</taxon>
        <taxon>Sebaldella</taxon>
    </lineage>
</organism>
<dbReference type="EMBL" id="CP001739">
    <property type="protein sequence ID" value="ACZ07669.1"/>
    <property type="molecule type" value="Genomic_DNA"/>
</dbReference>
<keyword evidence="2" id="KW-1185">Reference proteome</keyword>
<name>D1AQY1_SEBTE</name>
<evidence type="ECO:0000313" key="1">
    <source>
        <dbReference type="EMBL" id="ACZ07669.1"/>
    </source>
</evidence>
<dbReference type="RefSeq" id="WP_012860265.1">
    <property type="nucleotide sequence ID" value="NC_013517.1"/>
</dbReference>
<dbReference type="KEGG" id="str:Sterm_0797"/>
<dbReference type="Proteomes" id="UP000000845">
    <property type="component" value="Chromosome"/>
</dbReference>
<dbReference type="STRING" id="526218.Sterm_0797"/>
<reference evidence="2" key="1">
    <citation type="submission" date="2009-09" db="EMBL/GenBank/DDBJ databases">
        <title>The complete chromosome of Sebaldella termitidis ATCC 33386.</title>
        <authorList>
            <consortium name="US DOE Joint Genome Institute (JGI-PGF)"/>
            <person name="Lucas S."/>
            <person name="Copeland A."/>
            <person name="Lapidus A."/>
            <person name="Glavina del Rio T."/>
            <person name="Dalin E."/>
            <person name="Tice H."/>
            <person name="Bruce D."/>
            <person name="Goodwin L."/>
            <person name="Pitluck S."/>
            <person name="Kyrpides N."/>
            <person name="Mavromatis K."/>
            <person name="Ivanova N."/>
            <person name="Mikhailova N."/>
            <person name="Sims D."/>
            <person name="Meincke L."/>
            <person name="Brettin T."/>
            <person name="Detter J.C."/>
            <person name="Han C."/>
            <person name="Larimer F."/>
            <person name="Land M."/>
            <person name="Hauser L."/>
            <person name="Markowitz V."/>
            <person name="Cheng J.F."/>
            <person name="Hugenholtz P."/>
            <person name="Woyke T."/>
            <person name="Wu D."/>
            <person name="Eisen J.A."/>
        </authorList>
    </citation>
    <scope>NUCLEOTIDE SEQUENCE [LARGE SCALE GENOMIC DNA]</scope>
    <source>
        <strain evidence="2">ATCC 33386 / NCTC 11300</strain>
    </source>
</reference>
<dbReference type="HOGENOM" id="CLU_2510804_0_0_0"/>
<evidence type="ECO:0000313" key="2">
    <source>
        <dbReference type="Proteomes" id="UP000000845"/>
    </source>
</evidence>